<keyword evidence="3" id="KW-1185">Reference proteome</keyword>
<dbReference type="Proteomes" id="UP000292120">
    <property type="component" value="Unassembled WGS sequence"/>
</dbReference>
<feature type="transmembrane region" description="Helical" evidence="1">
    <location>
        <begin position="262"/>
        <end position="280"/>
    </location>
</feature>
<keyword evidence="1" id="KW-0812">Transmembrane</keyword>
<reference evidence="2 3" key="1">
    <citation type="submission" date="2019-02" db="EMBL/GenBank/DDBJ databases">
        <title>Aquabacterium sp. strain KMB7.</title>
        <authorList>
            <person name="Chen W.-M."/>
        </authorList>
    </citation>
    <scope>NUCLEOTIDE SEQUENCE [LARGE SCALE GENOMIC DNA]</scope>
    <source>
        <strain evidence="2 3">KMB7</strain>
    </source>
</reference>
<comment type="caution">
    <text evidence="2">The sequence shown here is derived from an EMBL/GenBank/DDBJ whole genome shotgun (WGS) entry which is preliminary data.</text>
</comment>
<dbReference type="AlphaFoldDB" id="A0A4Q9GXK9"/>
<dbReference type="OrthoDB" id="8898117at2"/>
<feature type="transmembrane region" description="Helical" evidence="1">
    <location>
        <begin position="50"/>
        <end position="68"/>
    </location>
</feature>
<keyword evidence="1" id="KW-0472">Membrane</keyword>
<accession>A0A4Q9GXK9</accession>
<keyword evidence="1" id="KW-1133">Transmembrane helix</keyword>
<evidence type="ECO:0000313" key="3">
    <source>
        <dbReference type="Proteomes" id="UP000292120"/>
    </source>
</evidence>
<organism evidence="2 3">
    <name type="scientific">Aquabacterium lacunae</name>
    <dbReference type="NCBI Taxonomy" id="2528630"/>
    <lineage>
        <taxon>Bacteria</taxon>
        <taxon>Pseudomonadati</taxon>
        <taxon>Pseudomonadota</taxon>
        <taxon>Betaproteobacteria</taxon>
        <taxon>Burkholderiales</taxon>
        <taxon>Aquabacterium</taxon>
    </lineage>
</organism>
<evidence type="ECO:0000256" key="1">
    <source>
        <dbReference type="SAM" id="Phobius"/>
    </source>
</evidence>
<sequence>MSESRFSPVVSPPFPPEGGAAMVRHGGGFDWWQALARVLSSIDAVREGRALYVLLSALSGGGLALATARASLARGETSWAVFQAAVGLFIAFYGSNAAGLLMMDRALGRPPRDVFDALEDALGIAHRVLVALAGMVLVAAALAGGLLGLLWLSGLPKLGPWLFAGVVPLTVGVVGVVAVAGAAVAGPLTGPSVWLGASSWQSFRTLLGLIRHQLLQAAVMAVALSGLTGLVGAGTSLVVMLGGRVMAEASVWMLGIDLPPEVLMVGLFGGGLQSINAAAVPKEAVAHTAAAAIGGGVVFAVALVLPTAVYLRGVCEVYLTLLRNEQRHGRSGA</sequence>
<feature type="transmembrane region" description="Helical" evidence="1">
    <location>
        <begin position="128"/>
        <end position="152"/>
    </location>
</feature>
<gene>
    <name evidence="2" type="ORF">EYS42_15260</name>
</gene>
<name>A0A4Q9GXK9_9BURK</name>
<dbReference type="RefSeq" id="WP_130969058.1">
    <property type="nucleotide sequence ID" value="NZ_SIXI01000007.1"/>
</dbReference>
<proteinExistence type="predicted"/>
<feature type="transmembrane region" description="Helical" evidence="1">
    <location>
        <begin position="292"/>
        <end position="311"/>
    </location>
</feature>
<dbReference type="EMBL" id="SIXI01000007">
    <property type="protein sequence ID" value="TBO28362.1"/>
    <property type="molecule type" value="Genomic_DNA"/>
</dbReference>
<evidence type="ECO:0000313" key="2">
    <source>
        <dbReference type="EMBL" id="TBO28362.1"/>
    </source>
</evidence>
<feature type="transmembrane region" description="Helical" evidence="1">
    <location>
        <begin position="80"/>
        <end position="102"/>
    </location>
</feature>
<feature type="transmembrane region" description="Helical" evidence="1">
    <location>
        <begin position="218"/>
        <end position="242"/>
    </location>
</feature>
<protein>
    <submittedName>
        <fullName evidence="2">Uncharacterized protein</fullName>
    </submittedName>
</protein>
<feature type="transmembrane region" description="Helical" evidence="1">
    <location>
        <begin position="172"/>
        <end position="197"/>
    </location>
</feature>